<gene>
    <name evidence="2" type="ORF">JCM14722_04490</name>
</gene>
<dbReference type="EMBL" id="AP026708">
    <property type="protein sequence ID" value="BDQ32907.1"/>
    <property type="molecule type" value="Genomic_DNA"/>
</dbReference>
<evidence type="ECO:0000259" key="1">
    <source>
        <dbReference type="Pfam" id="PF00483"/>
    </source>
</evidence>
<evidence type="ECO:0000313" key="3">
    <source>
        <dbReference type="Proteomes" id="UP001061361"/>
    </source>
</evidence>
<dbReference type="InterPro" id="IPR013446">
    <property type="entry name" value="G1P_cyt_trans-like"/>
</dbReference>
<dbReference type="Proteomes" id="UP001061361">
    <property type="component" value="Chromosome"/>
</dbReference>
<name>A0ABM8ANC0_9BACT</name>
<dbReference type="NCBIfam" id="TIGR02623">
    <property type="entry name" value="G1P_cyt_trans"/>
    <property type="match status" value="1"/>
</dbReference>
<proteinExistence type="predicted"/>
<reference evidence="2" key="1">
    <citation type="submission" date="2022-08" db="EMBL/GenBank/DDBJ databases">
        <title>Genome Sequence of the sulphate-reducing bacterium, Pseudodesulfovibrio portus JCM14722.</title>
        <authorList>
            <person name="Kondo R."/>
            <person name="Kataoka T."/>
        </authorList>
    </citation>
    <scope>NUCLEOTIDE SEQUENCE</scope>
    <source>
        <strain evidence="2">JCM 14722</strain>
    </source>
</reference>
<dbReference type="RefSeq" id="WP_264982966.1">
    <property type="nucleotide sequence ID" value="NZ_AP026708.1"/>
</dbReference>
<dbReference type="SUPFAM" id="SSF53448">
    <property type="entry name" value="Nucleotide-diphospho-sugar transferases"/>
    <property type="match status" value="1"/>
</dbReference>
<dbReference type="Pfam" id="PF00483">
    <property type="entry name" value="NTP_transferase"/>
    <property type="match status" value="1"/>
</dbReference>
<evidence type="ECO:0000313" key="2">
    <source>
        <dbReference type="EMBL" id="BDQ32907.1"/>
    </source>
</evidence>
<sequence length="258" mass="29406">MKAVILCGGKGTRIRDAAESLPKPLIPIGGKPIIWHIMKYYAKFGIKDFVLCLGYKGELFKDFFLNYHSMVYDFTINIGKPHEIVYHHPFEESDWNITLVNTGENTMTGARLRKVRHHLEGEDRFCLTYGDGLADVNLKKVIETHDAAGKTITLTAVHACGRFGEIRVNEGLVKQFNEKPPKSKERINGGYMVIDNARIWDHIGPEDDIVLETDVLEPVCARNELAAYKHNGFWQCMDSPRELEYLNNLWDAGEAPWK</sequence>
<accession>A0ABM8ANC0</accession>
<organism evidence="2 3">
    <name type="scientific">Pseudodesulfovibrio portus</name>
    <dbReference type="NCBI Taxonomy" id="231439"/>
    <lineage>
        <taxon>Bacteria</taxon>
        <taxon>Pseudomonadati</taxon>
        <taxon>Thermodesulfobacteriota</taxon>
        <taxon>Desulfovibrionia</taxon>
        <taxon>Desulfovibrionales</taxon>
        <taxon>Desulfovibrionaceae</taxon>
    </lineage>
</organism>
<dbReference type="InterPro" id="IPR029044">
    <property type="entry name" value="Nucleotide-diphossugar_trans"/>
</dbReference>
<keyword evidence="2" id="KW-0548">Nucleotidyltransferase</keyword>
<dbReference type="InterPro" id="IPR005835">
    <property type="entry name" value="NTP_transferase_dom"/>
</dbReference>
<dbReference type="CDD" id="cd02524">
    <property type="entry name" value="G1P_cytidylyltransferase"/>
    <property type="match status" value="1"/>
</dbReference>
<dbReference type="PANTHER" id="PTHR47183">
    <property type="entry name" value="GLUCOSE-1-PHOSPHATE CYTIDYLYLTRANSFERASE-RELATED"/>
    <property type="match status" value="1"/>
</dbReference>
<protein>
    <submittedName>
        <fullName evidence="2">Glucose-1-phosphate cytidylyltransferase</fullName>
    </submittedName>
</protein>
<dbReference type="GO" id="GO:0016779">
    <property type="term" value="F:nucleotidyltransferase activity"/>
    <property type="evidence" value="ECO:0007669"/>
    <property type="project" value="UniProtKB-KW"/>
</dbReference>
<keyword evidence="2" id="KW-0808">Transferase</keyword>
<dbReference type="InterPro" id="IPR046981">
    <property type="entry name" value="G1P_cyt_trans"/>
</dbReference>
<keyword evidence="3" id="KW-1185">Reference proteome</keyword>
<dbReference type="Gene3D" id="3.90.550.10">
    <property type="entry name" value="Spore Coat Polysaccharide Biosynthesis Protein SpsA, Chain A"/>
    <property type="match status" value="1"/>
</dbReference>
<feature type="domain" description="Nucleotidyl transferase" evidence="1">
    <location>
        <begin position="2"/>
        <end position="192"/>
    </location>
</feature>
<dbReference type="PANTHER" id="PTHR47183:SF1">
    <property type="entry name" value="GLUCOSE-1-PHOSPHATE CYTIDYLYLTRANSFERASE"/>
    <property type="match status" value="1"/>
</dbReference>